<reference evidence="2 3" key="1">
    <citation type="submission" date="2014-04" db="EMBL/GenBank/DDBJ databases">
        <authorList>
            <consortium name="DOE Joint Genome Institute"/>
            <person name="Kuo A."/>
            <person name="Kohler A."/>
            <person name="Nagy L.G."/>
            <person name="Floudas D."/>
            <person name="Copeland A."/>
            <person name="Barry K.W."/>
            <person name="Cichocki N."/>
            <person name="Veneault-Fourrey C."/>
            <person name="LaButti K."/>
            <person name="Lindquist E.A."/>
            <person name="Lipzen A."/>
            <person name="Lundell T."/>
            <person name="Morin E."/>
            <person name="Murat C."/>
            <person name="Sun H."/>
            <person name="Tunlid A."/>
            <person name="Henrissat B."/>
            <person name="Grigoriev I.V."/>
            <person name="Hibbett D.S."/>
            <person name="Martin F."/>
            <person name="Nordberg H.P."/>
            <person name="Cantor M.N."/>
            <person name="Hua S.X."/>
        </authorList>
    </citation>
    <scope>NUCLEOTIDE SEQUENCE [LARGE SCALE GENOMIC DNA]</scope>
    <source>
        <strain evidence="2 3">LaAM-08-1</strain>
    </source>
</reference>
<name>A0A0C9XEA6_9AGAR</name>
<gene>
    <name evidence="2" type="ORF">K443DRAFT_676906</name>
</gene>
<dbReference type="Proteomes" id="UP000054477">
    <property type="component" value="Unassembled WGS sequence"/>
</dbReference>
<proteinExistence type="predicted"/>
<accession>A0A0C9XEA6</accession>
<dbReference type="AlphaFoldDB" id="A0A0C9XEA6"/>
<keyword evidence="3" id="KW-1185">Reference proteome</keyword>
<dbReference type="EMBL" id="KN838582">
    <property type="protein sequence ID" value="KIK03241.1"/>
    <property type="molecule type" value="Genomic_DNA"/>
</dbReference>
<organism evidence="2 3">
    <name type="scientific">Laccaria amethystina LaAM-08-1</name>
    <dbReference type="NCBI Taxonomy" id="1095629"/>
    <lineage>
        <taxon>Eukaryota</taxon>
        <taxon>Fungi</taxon>
        <taxon>Dikarya</taxon>
        <taxon>Basidiomycota</taxon>
        <taxon>Agaricomycotina</taxon>
        <taxon>Agaricomycetes</taxon>
        <taxon>Agaricomycetidae</taxon>
        <taxon>Agaricales</taxon>
        <taxon>Agaricineae</taxon>
        <taxon>Hydnangiaceae</taxon>
        <taxon>Laccaria</taxon>
    </lineage>
</organism>
<dbReference type="STRING" id="1095629.A0A0C9XEA6"/>
<dbReference type="HOGENOM" id="CLU_035517_0_0_1"/>
<sequence length="498" mass="56633">MEMKSRIPKSKSEKRRNQQSTESPTPLSGPEILDDRAARILSSLQALGAPHLTQEEFSSVFAGPFADILLFINDHIKGRQGVARLRGQIHSMREERKKSNIRRPDDALRSVADKAASVLTAARKTAEVCRRQVDEKMALMEVSQHEVEAKQADLQRKKKILLMLQVLEKRETLRVQRFEELGRLLVDLRTAVQDPKSPVRQTANLSTTAPLPGSFRLKITRTRTSRSRETLANWQAYHIRLLRLIQDRNNRQTETELAHRLREAVLKRQPGCDADATIEELVAVARIRAKRKTRYQSQLASQPMITKTDLQNMEEGNKAKVQQVQLQLDKSTALTFVLEHYIRVISTFMETTSHIIRSSLEESGSKKDRLVDQLKGLICALPAAEDDHRGEFALSVRGTIGIRGNLNALFVVKEVEKFIRKCHELESFLRSASLADIAATSEDDEILLDNYHPNTKKSQEKAFKLLTRKVEKAEMGLSLVQDIEDLMRETRTIVGKEL</sequence>
<reference evidence="3" key="2">
    <citation type="submission" date="2015-01" db="EMBL/GenBank/DDBJ databases">
        <title>Evolutionary Origins and Diversification of the Mycorrhizal Mutualists.</title>
        <authorList>
            <consortium name="DOE Joint Genome Institute"/>
            <consortium name="Mycorrhizal Genomics Consortium"/>
            <person name="Kohler A."/>
            <person name="Kuo A."/>
            <person name="Nagy L.G."/>
            <person name="Floudas D."/>
            <person name="Copeland A."/>
            <person name="Barry K.W."/>
            <person name="Cichocki N."/>
            <person name="Veneault-Fourrey C."/>
            <person name="LaButti K."/>
            <person name="Lindquist E.A."/>
            <person name="Lipzen A."/>
            <person name="Lundell T."/>
            <person name="Morin E."/>
            <person name="Murat C."/>
            <person name="Riley R."/>
            <person name="Ohm R."/>
            <person name="Sun H."/>
            <person name="Tunlid A."/>
            <person name="Henrissat B."/>
            <person name="Grigoriev I.V."/>
            <person name="Hibbett D.S."/>
            <person name="Martin F."/>
        </authorList>
    </citation>
    <scope>NUCLEOTIDE SEQUENCE [LARGE SCALE GENOMIC DNA]</scope>
    <source>
        <strain evidence="3">LaAM-08-1</strain>
    </source>
</reference>
<dbReference type="OrthoDB" id="3256901at2759"/>
<feature type="region of interest" description="Disordered" evidence="1">
    <location>
        <begin position="1"/>
        <end position="32"/>
    </location>
</feature>
<evidence type="ECO:0000256" key="1">
    <source>
        <dbReference type="SAM" id="MobiDB-lite"/>
    </source>
</evidence>
<evidence type="ECO:0000313" key="3">
    <source>
        <dbReference type="Proteomes" id="UP000054477"/>
    </source>
</evidence>
<feature type="compositionally biased region" description="Basic residues" evidence="1">
    <location>
        <begin position="1"/>
        <end position="14"/>
    </location>
</feature>
<evidence type="ECO:0000313" key="2">
    <source>
        <dbReference type="EMBL" id="KIK03241.1"/>
    </source>
</evidence>
<protein>
    <submittedName>
        <fullName evidence="2">Uncharacterized protein</fullName>
    </submittedName>
</protein>